<evidence type="ECO:0000313" key="2">
    <source>
        <dbReference type="EMBL" id="NVO76471.1"/>
    </source>
</evidence>
<keyword evidence="1" id="KW-0472">Membrane</keyword>
<protein>
    <submittedName>
        <fullName evidence="2">Uncharacterized protein</fullName>
    </submittedName>
</protein>
<sequence>MWLRIRFTAMVTSLLAISGIGIMAIAMPPLPVVKLAPSGASQWEIPTVYKADPKMKVEQLSSRTLWKEPAAELRLAEDKPLTPPDWRIVAVVKTGGSNQLVISFKDNPANLQTLSAGDKLPGGFPVMRIEQNWVVISVNGKKAMLAVGRN</sequence>
<dbReference type="EMBL" id="JABXYJ010000001">
    <property type="protein sequence ID" value="NVO76471.1"/>
    <property type="molecule type" value="Genomic_DNA"/>
</dbReference>
<dbReference type="Proteomes" id="UP000588051">
    <property type="component" value="Unassembled WGS sequence"/>
</dbReference>
<gene>
    <name evidence="2" type="ORF">HV832_01320</name>
</gene>
<keyword evidence="3" id="KW-1185">Reference proteome</keyword>
<name>A0A850QA86_9BURK</name>
<evidence type="ECO:0000256" key="1">
    <source>
        <dbReference type="SAM" id="Phobius"/>
    </source>
</evidence>
<reference evidence="2 3" key="1">
    <citation type="submission" date="2020-06" db="EMBL/GenBank/DDBJ databases">
        <authorList>
            <person name="Qiu C."/>
            <person name="Liu Z."/>
        </authorList>
    </citation>
    <scope>NUCLEOTIDE SEQUENCE [LARGE SCALE GENOMIC DNA]</scope>
    <source>
        <strain evidence="2 3">EM 1</strain>
    </source>
</reference>
<feature type="transmembrane region" description="Helical" evidence="1">
    <location>
        <begin position="7"/>
        <end position="27"/>
    </location>
</feature>
<proteinExistence type="predicted"/>
<keyword evidence="1" id="KW-1133">Transmembrane helix</keyword>
<organism evidence="2 3">
    <name type="scientific">Undibacterium oligocarboniphilum</name>
    <dbReference type="NCBI Taxonomy" id="666702"/>
    <lineage>
        <taxon>Bacteria</taxon>
        <taxon>Pseudomonadati</taxon>
        <taxon>Pseudomonadota</taxon>
        <taxon>Betaproteobacteria</taxon>
        <taxon>Burkholderiales</taxon>
        <taxon>Oxalobacteraceae</taxon>
        <taxon>Undibacterium</taxon>
    </lineage>
</organism>
<dbReference type="RefSeq" id="WP_176801737.1">
    <property type="nucleotide sequence ID" value="NZ_JABXYJ010000001.1"/>
</dbReference>
<evidence type="ECO:0000313" key="3">
    <source>
        <dbReference type="Proteomes" id="UP000588051"/>
    </source>
</evidence>
<dbReference type="AlphaFoldDB" id="A0A850QA86"/>
<accession>A0A850QA86</accession>
<comment type="caution">
    <text evidence="2">The sequence shown here is derived from an EMBL/GenBank/DDBJ whole genome shotgun (WGS) entry which is preliminary data.</text>
</comment>
<keyword evidence="1" id="KW-0812">Transmembrane</keyword>